<dbReference type="OrthoDB" id="3358017at2759"/>
<feature type="transmembrane region" description="Helical" evidence="5">
    <location>
        <begin position="118"/>
        <end position="137"/>
    </location>
</feature>
<dbReference type="GO" id="GO:0016020">
    <property type="term" value="C:membrane"/>
    <property type="evidence" value="ECO:0007669"/>
    <property type="project" value="UniProtKB-SubCell"/>
</dbReference>
<feature type="transmembrane region" description="Helical" evidence="5">
    <location>
        <begin position="195"/>
        <end position="212"/>
    </location>
</feature>
<keyword evidence="4 5" id="KW-0472">Membrane</keyword>
<feature type="transmembrane region" description="Helical" evidence="5">
    <location>
        <begin position="82"/>
        <end position="106"/>
    </location>
</feature>
<keyword evidence="7" id="KW-1185">Reference proteome</keyword>
<comment type="subcellular location">
    <subcellularLocation>
        <location evidence="1">Membrane</location>
        <topology evidence="1">Multi-pass membrane protein</topology>
    </subcellularLocation>
</comment>
<dbReference type="PANTHER" id="PTHR31465">
    <property type="entry name" value="PROTEIN RTA1-RELATED"/>
    <property type="match status" value="1"/>
</dbReference>
<dbReference type="InterPro" id="IPR007568">
    <property type="entry name" value="RTA1"/>
</dbReference>
<feature type="transmembrane region" description="Helical" evidence="5">
    <location>
        <begin position="20"/>
        <end position="37"/>
    </location>
</feature>
<feature type="transmembrane region" description="Helical" evidence="5">
    <location>
        <begin position="232"/>
        <end position="250"/>
    </location>
</feature>
<evidence type="ECO:0000256" key="5">
    <source>
        <dbReference type="SAM" id="Phobius"/>
    </source>
</evidence>
<proteinExistence type="predicted"/>
<name>A0A8H3FSN5_9LECA</name>
<dbReference type="AlphaFoldDB" id="A0A8H3FSN5"/>
<sequence length="330" mass="37089">MGDKMHLDFSIYPYSPNKGAPIFFALAFLISTVYHIWQNIKYKSWRITGSLPWGGLVFVAGFAMQTVSIYKDHDLGIFIAKTVLLLIAPPVYSLTNYFVLGRVLFYVPYLSPIHPGRVMSTFVGLDAVVGILTGNGASRSANTSNPPSEISAGADMVRASIVLQLACFVGFIALEMVFHSRCIKAKVLNKKLQRIITLLYVSSALILIRNIYRVVEVWEGYDSYLTNHEAFFYVFDGALMLVNTLMWNVWHPMEFLPNDNKIYLSKDGKTELEGPGWVDKRPFLVTLFDPFDLAGLFKGRDKASMFWENEEKHRKVADSGVTEGKAGQDA</sequence>
<organism evidence="6 7">
    <name type="scientific">Heterodermia speciosa</name>
    <dbReference type="NCBI Taxonomy" id="116794"/>
    <lineage>
        <taxon>Eukaryota</taxon>
        <taxon>Fungi</taxon>
        <taxon>Dikarya</taxon>
        <taxon>Ascomycota</taxon>
        <taxon>Pezizomycotina</taxon>
        <taxon>Lecanoromycetes</taxon>
        <taxon>OSLEUM clade</taxon>
        <taxon>Lecanoromycetidae</taxon>
        <taxon>Caliciales</taxon>
        <taxon>Physciaceae</taxon>
        <taxon>Heterodermia</taxon>
    </lineage>
</organism>
<feature type="transmembrane region" description="Helical" evidence="5">
    <location>
        <begin position="49"/>
        <end position="70"/>
    </location>
</feature>
<feature type="transmembrane region" description="Helical" evidence="5">
    <location>
        <begin position="157"/>
        <end position="174"/>
    </location>
</feature>
<evidence type="ECO:0000256" key="1">
    <source>
        <dbReference type="ARBA" id="ARBA00004141"/>
    </source>
</evidence>
<dbReference type="Pfam" id="PF04479">
    <property type="entry name" value="RTA1"/>
    <property type="match status" value="1"/>
</dbReference>
<reference evidence="6" key="1">
    <citation type="submission" date="2021-03" db="EMBL/GenBank/DDBJ databases">
        <authorList>
            <person name="Tagirdzhanova G."/>
        </authorList>
    </citation>
    <scope>NUCLEOTIDE SEQUENCE</scope>
</reference>
<evidence type="ECO:0000256" key="3">
    <source>
        <dbReference type="ARBA" id="ARBA00022989"/>
    </source>
</evidence>
<evidence type="ECO:0000313" key="7">
    <source>
        <dbReference type="Proteomes" id="UP000664521"/>
    </source>
</evidence>
<dbReference type="PANTHER" id="PTHR31465:SF13">
    <property type="entry name" value="RTA1 DOMAIN PROTEIN-RELATED"/>
    <property type="match status" value="1"/>
</dbReference>
<accession>A0A8H3FSN5</accession>
<evidence type="ECO:0000313" key="6">
    <source>
        <dbReference type="EMBL" id="CAF9926601.1"/>
    </source>
</evidence>
<evidence type="ECO:0000256" key="2">
    <source>
        <dbReference type="ARBA" id="ARBA00022692"/>
    </source>
</evidence>
<keyword evidence="3 5" id="KW-1133">Transmembrane helix</keyword>
<dbReference type="Proteomes" id="UP000664521">
    <property type="component" value="Unassembled WGS sequence"/>
</dbReference>
<keyword evidence="2 5" id="KW-0812">Transmembrane</keyword>
<dbReference type="EMBL" id="CAJPDS010000042">
    <property type="protein sequence ID" value="CAF9926601.1"/>
    <property type="molecule type" value="Genomic_DNA"/>
</dbReference>
<comment type="caution">
    <text evidence="6">The sequence shown here is derived from an EMBL/GenBank/DDBJ whole genome shotgun (WGS) entry which is preliminary data.</text>
</comment>
<protein>
    <submittedName>
        <fullName evidence="6">Uncharacterized protein</fullName>
    </submittedName>
</protein>
<evidence type="ECO:0000256" key="4">
    <source>
        <dbReference type="ARBA" id="ARBA00023136"/>
    </source>
</evidence>
<gene>
    <name evidence="6" type="ORF">HETSPECPRED_006366</name>
</gene>